<reference evidence="1 2" key="1">
    <citation type="journal article" date="2022" name="New Phytol.">
        <title>Ecological generalism drives hyperdiversity of secondary metabolite gene clusters in xylarialean endophytes.</title>
        <authorList>
            <person name="Franco M.E.E."/>
            <person name="Wisecaver J.H."/>
            <person name="Arnold A.E."/>
            <person name="Ju Y.M."/>
            <person name="Slot J.C."/>
            <person name="Ahrendt S."/>
            <person name="Moore L.P."/>
            <person name="Eastman K.E."/>
            <person name="Scott K."/>
            <person name="Konkel Z."/>
            <person name="Mondo S.J."/>
            <person name="Kuo A."/>
            <person name="Hayes R.D."/>
            <person name="Haridas S."/>
            <person name="Andreopoulos B."/>
            <person name="Riley R."/>
            <person name="LaButti K."/>
            <person name="Pangilinan J."/>
            <person name="Lipzen A."/>
            <person name="Amirebrahimi M."/>
            <person name="Yan J."/>
            <person name="Adam C."/>
            <person name="Keymanesh K."/>
            <person name="Ng V."/>
            <person name="Louie K."/>
            <person name="Northen T."/>
            <person name="Drula E."/>
            <person name="Henrissat B."/>
            <person name="Hsieh H.M."/>
            <person name="Youens-Clark K."/>
            <person name="Lutzoni F."/>
            <person name="Miadlikowska J."/>
            <person name="Eastwood D.C."/>
            <person name="Hamelin R.C."/>
            <person name="Grigoriev I.V."/>
            <person name="U'Ren J.M."/>
        </authorList>
    </citation>
    <scope>NUCLEOTIDE SEQUENCE [LARGE SCALE GENOMIC DNA]</scope>
    <source>
        <strain evidence="1 2">CBS 119005</strain>
    </source>
</reference>
<protein>
    <submittedName>
        <fullName evidence="1">Ctr copper transporter family-domain-containing protein</fullName>
    </submittedName>
</protein>
<dbReference type="EMBL" id="MU393490">
    <property type="protein sequence ID" value="KAI4864199.1"/>
    <property type="molecule type" value="Genomic_DNA"/>
</dbReference>
<accession>A0ACB9YXV1</accession>
<keyword evidence="2" id="KW-1185">Reference proteome</keyword>
<gene>
    <name evidence="1" type="ORF">F4820DRAFT_346417</name>
</gene>
<comment type="caution">
    <text evidence="1">The sequence shown here is derived from an EMBL/GenBank/DDBJ whole genome shotgun (WGS) entry which is preliminary data.</text>
</comment>
<sequence length="194" mass="20869">MTMATSASTSMAGMTMTSTSSMPSSTGEMDMDMSSMMMTSADMAMVFFQSVTTPLYSSSWTPQGEGSYAGTCIFLIVLALLHRILVAVRSIIFDSASTPQRHPKAISSDSDDYPSSNSELESAGMRIRSEWNSHPFRMVTETARALLEVVIGGIGYLLMLAVMTMNVGYFCSVLGGIFLGTFVAGRFGASDDHH</sequence>
<dbReference type="Proteomes" id="UP001497700">
    <property type="component" value="Unassembled WGS sequence"/>
</dbReference>
<organism evidence="1 2">
    <name type="scientific">Hypoxylon rubiginosum</name>
    <dbReference type="NCBI Taxonomy" id="110542"/>
    <lineage>
        <taxon>Eukaryota</taxon>
        <taxon>Fungi</taxon>
        <taxon>Dikarya</taxon>
        <taxon>Ascomycota</taxon>
        <taxon>Pezizomycotina</taxon>
        <taxon>Sordariomycetes</taxon>
        <taxon>Xylariomycetidae</taxon>
        <taxon>Xylariales</taxon>
        <taxon>Hypoxylaceae</taxon>
        <taxon>Hypoxylon</taxon>
    </lineage>
</organism>
<proteinExistence type="predicted"/>
<evidence type="ECO:0000313" key="1">
    <source>
        <dbReference type="EMBL" id="KAI4864199.1"/>
    </source>
</evidence>
<name>A0ACB9YXV1_9PEZI</name>
<evidence type="ECO:0000313" key="2">
    <source>
        <dbReference type="Proteomes" id="UP001497700"/>
    </source>
</evidence>